<reference evidence="1 2" key="1">
    <citation type="journal article" date="2019" name="Int. J. Syst. Evol. Microbiol.">
        <title>The Global Catalogue of Microorganisms (GCM) 10K type strain sequencing project: providing services to taxonomists for standard genome sequencing and annotation.</title>
        <authorList>
            <consortium name="The Broad Institute Genomics Platform"/>
            <consortium name="The Broad Institute Genome Sequencing Center for Infectious Disease"/>
            <person name="Wu L."/>
            <person name="Ma J."/>
        </authorList>
    </citation>
    <scope>NUCLEOTIDE SEQUENCE [LARGE SCALE GENOMIC DNA]</scope>
    <source>
        <strain evidence="1 2">JCM 14942</strain>
    </source>
</reference>
<keyword evidence="2" id="KW-1185">Reference proteome</keyword>
<protein>
    <recommendedName>
        <fullName evidence="3">Metal-dependent HD superfamily phosphohydrolase</fullName>
    </recommendedName>
</protein>
<dbReference type="EMBL" id="BAAAOR010000005">
    <property type="protein sequence ID" value="GAA1505619.1"/>
    <property type="molecule type" value="Genomic_DNA"/>
</dbReference>
<accession>A0ABN1ZW62</accession>
<dbReference type="SUPFAM" id="SSF109604">
    <property type="entry name" value="HD-domain/PDEase-like"/>
    <property type="match status" value="1"/>
</dbReference>
<dbReference type="Gene3D" id="1.10.3210.10">
    <property type="entry name" value="Hypothetical protein af1432"/>
    <property type="match status" value="1"/>
</dbReference>
<organism evidence="1 2">
    <name type="scientific">Nocardioides humi</name>
    <dbReference type="NCBI Taxonomy" id="449461"/>
    <lineage>
        <taxon>Bacteria</taxon>
        <taxon>Bacillati</taxon>
        <taxon>Actinomycetota</taxon>
        <taxon>Actinomycetes</taxon>
        <taxon>Propionibacteriales</taxon>
        <taxon>Nocardioidaceae</taxon>
        <taxon>Nocardioides</taxon>
    </lineage>
</organism>
<sequence length="217" mass="23672">MTAAGRVGLNTGMEDDHPDPIDLPWPLTGADALRDELLAAYAEPSRGHHGTRHLAEVLARLEELAAAGASYDRTPVLLAAWFHDAVYDGERDAEERSATWAEDALPAHTDAATVAEVARLVRLTEHHRPEPGDANGCALSDADLSILAAPRERYDEYVAAVRSEYAHLADDVFAAGRAEVLRALTDTEELFRTAHGRERWERPARANVARELATLPA</sequence>
<evidence type="ECO:0008006" key="3">
    <source>
        <dbReference type="Google" id="ProtNLM"/>
    </source>
</evidence>
<dbReference type="PIRSF" id="PIRSF035170">
    <property type="entry name" value="HD_phosphohydro"/>
    <property type="match status" value="1"/>
</dbReference>
<evidence type="ECO:0000313" key="2">
    <source>
        <dbReference type="Proteomes" id="UP001500842"/>
    </source>
</evidence>
<evidence type="ECO:0000313" key="1">
    <source>
        <dbReference type="EMBL" id="GAA1505619.1"/>
    </source>
</evidence>
<proteinExistence type="predicted"/>
<gene>
    <name evidence="1" type="ORF">GCM10009788_06610</name>
</gene>
<dbReference type="Proteomes" id="UP001500842">
    <property type="component" value="Unassembled WGS sequence"/>
</dbReference>
<comment type="caution">
    <text evidence="1">The sequence shown here is derived from an EMBL/GenBank/DDBJ whole genome shotgun (WGS) entry which is preliminary data.</text>
</comment>
<dbReference type="PANTHER" id="PTHR21174:SF0">
    <property type="entry name" value="HD PHOSPHOHYDROLASE FAMILY PROTEIN-RELATED"/>
    <property type="match status" value="1"/>
</dbReference>
<dbReference type="PANTHER" id="PTHR21174">
    <property type="match status" value="1"/>
</dbReference>
<dbReference type="InterPro" id="IPR009218">
    <property type="entry name" value="HD_phosphohydro"/>
</dbReference>
<name>A0ABN1ZW62_9ACTN</name>